<evidence type="ECO:0000256" key="1">
    <source>
        <dbReference type="SAM" id="MobiDB-lite"/>
    </source>
</evidence>
<accession>A0A7K1UGU6</accession>
<dbReference type="EMBL" id="WRPM01000031">
    <property type="protein sequence ID" value="MVT25688.1"/>
    <property type="molecule type" value="Genomic_DNA"/>
</dbReference>
<dbReference type="RefSeq" id="WP_157321850.1">
    <property type="nucleotide sequence ID" value="NZ_BMFX01000007.1"/>
</dbReference>
<dbReference type="AlphaFoldDB" id="A0A7K1UGU6"/>
<evidence type="ECO:0000313" key="3">
    <source>
        <dbReference type="Proteomes" id="UP000460157"/>
    </source>
</evidence>
<feature type="compositionally biased region" description="Basic and acidic residues" evidence="1">
    <location>
        <begin position="383"/>
        <end position="392"/>
    </location>
</feature>
<dbReference type="Proteomes" id="UP000460157">
    <property type="component" value="Unassembled WGS sequence"/>
</dbReference>
<evidence type="ECO:0000313" key="2">
    <source>
        <dbReference type="EMBL" id="MVT25688.1"/>
    </source>
</evidence>
<keyword evidence="3" id="KW-1185">Reference proteome</keyword>
<gene>
    <name evidence="2" type="ORF">GNZ21_04805</name>
</gene>
<proteinExistence type="predicted"/>
<protein>
    <submittedName>
        <fullName evidence="2">Uncharacterized protein</fullName>
    </submittedName>
</protein>
<sequence length="400" mass="44925">MSDPKEVVVMTVNETVRIGQGQRLQEQIRHNLRMYWDDAWDVPLPYNTELTVERFMLGADARAETVSVEIRGSTRGATERYVLHLASGMEQVTCHGPEGPVDFVHPLTMRQWGPAATLPLWFDWLARRDAQNAHDWVCTEEHWESEDIEAQLYRVEQGIVSFDATATHTANFRTAEQFTEWLQQAAGPSTARLKALALTDAQAFAAGAELRLYCTRLSDQDPEAPGELVSRPLDITLGELRQKPLGVRSLGVGVGDWAGFSLVMDGPAVEQFHGDDMVPLSRVQQAFGSGEPQYPWWGVTVAGVDSVLLVPARKAVVTLRYDRDGADVWFSAQSDDEHLNKAWAEEMWSRRWGRELDHTVQLSQQEVQAAVQSAEQQLAELHYQQEEQRNDDATSTGGRQ</sequence>
<feature type="region of interest" description="Disordered" evidence="1">
    <location>
        <begin position="378"/>
        <end position="400"/>
    </location>
</feature>
<comment type="caution">
    <text evidence="2">The sequence shown here is derived from an EMBL/GenBank/DDBJ whole genome shotgun (WGS) entry which is preliminary data.</text>
</comment>
<organism evidence="2 3">
    <name type="scientific">Nesterenkonia alkaliphila</name>
    <dbReference type="NCBI Taxonomy" id="1463631"/>
    <lineage>
        <taxon>Bacteria</taxon>
        <taxon>Bacillati</taxon>
        <taxon>Actinomycetota</taxon>
        <taxon>Actinomycetes</taxon>
        <taxon>Micrococcales</taxon>
        <taxon>Micrococcaceae</taxon>
        <taxon>Nesterenkonia</taxon>
    </lineage>
</organism>
<name>A0A7K1UGU6_9MICC</name>
<reference evidence="2 3" key="1">
    <citation type="submission" date="2019-12" db="EMBL/GenBank/DDBJ databases">
        <title>Nesterenkonia muleiensis sp. nov., a novel actinobacterium isolated from sap of Populus euphratica.</title>
        <authorList>
            <person name="Wang R."/>
        </authorList>
    </citation>
    <scope>NUCLEOTIDE SEQUENCE [LARGE SCALE GENOMIC DNA]</scope>
    <source>
        <strain evidence="2 3">F10</strain>
    </source>
</reference>